<evidence type="ECO:0000256" key="6">
    <source>
        <dbReference type="PIRSR" id="PIRSR000183-1"/>
    </source>
</evidence>
<dbReference type="CDD" id="cd05305">
    <property type="entry name" value="L-AlaDH"/>
    <property type="match status" value="1"/>
</dbReference>
<dbReference type="PIRSF" id="PIRSF000183">
    <property type="entry name" value="Alanine_dh"/>
    <property type="match status" value="1"/>
</dbReference>
<feature type="active site" description="Proton donor/acceptor" evidence="6">
    <location>
        <position position="95"/>
    </location>
</feature>
<dbReference type="PROSITE" id="PS00837">
    <property type="entry name" value="ALADH_PNT_2"/>
    <property type="match status" value="1"/>
</dbReference>
<dbReference type="SMART" id="SM01002">
    <property type="entry name" value="AlaDh_PNT_C"/>
    <property type="match status" value="1"/>
</dbReference>
<accession>A0A1R4H9Z7</accession>
<name>A0A1R4H9Z7_9GAMM</name>
<dbReference type="FunFam" id="3.40.50.720:FF:000049">
    <property type="entry name" value="Alanine dehydrogenase"/>
    <property type="match status" value="1"/>
</dbReference>
<proteinExistence type="inferred from homology"/>
<evidence type="ECO:0000256" key="2">
    <source>
        <dbReference type="ARBA" id="ARBA00012897"/>
    </source>
</evidence>
<feature type="domain" description="Alanine dehydrogenase/pyridine nucleotide transhydrogenase N-terminal" evidence="10">
    <location>
        <begin position="4"/>
        <end position="136"/>
    </location>
</feature>
<protein>
    <recommendedName>
        <fullName evidence="2 5">Alanine dehydrogenase</fullName>
        <ecNumber evidence="2 5">1.4.1.1</ecNumber>
    </recommendedName>
</protein>
<evidence type="ECO:0000256" key="4">
    <source>
        <dbReference type="ARBA" id="ARBA00023027"/>
    </source>
</evidence>
<feature type="binding site" evidence="8">
    <location>
        <position position="202"/>
    </location>
    <ligand>
        <name>NAD(+)</name>
        <dbReference type="ChEBI" id="CHEBI:57540"/>
    </ligand>
</feature>
<dbReference type="PANTHER" id="PTHR42795:SF1">
    <property type="entry name" value="ALANINE DEHYDROGENASE"/>
    <property type="match status" value="1"/>
</dbReference>
<feature type="binding site" evidence="7">
    <location>
        <position position="74"/>
    </location>
    <ligand>
        <name>substrate</name>
    </ligand>
</feature>
<feature type="binding site" evidence="8">
    <location>
        <begin position="266"/>
        <end position="269"/>
    </location>
    <ligand>
        <name>NAD(+)</name>
        <dbReference type="ChEBI" id="CHEBI:57540"/>
    </ligand>
</feature>
<dbReference type="InterPro" id="IPR008141">
    <property type="entry name" value="Ala_DH"/>
</dbReference>
<dbReference type="PANTHER" id="PTHR42795">
    <property type="entry name" value="ALANINE DEHYDROGENASE"/>
    <property type="match status" value="1"/>
</dbReference>
<feature type="binding site" evidence="7">
    <location>
        <position position="15"/>
    </location>
    <ligand>
        <name>substrate</name>
    </ligand>
</feature>
<dbReference type="Gene3D" id="3.40.50.720">
    <property type="entry name" value="NAD(P)-binding Rossmann-like Domain"/>
    <property type="match status" value="2"/>
</dbReference>
<keyword evidence="12" id="KW-1185">Reference proteome</keyword>
<organism evidence="11 12">
    <name type="scientific">Crenothrix polyspora</name>
    <dbReference type="NCBI Taxonomy" id="360316"/>
    <lineage>
        <taxon>Bacteria</taxon>
        <taxon>Pseudomonadati</taxon>
        <taxon>Pseudomonadota</taxon>
        <taxon>Gammaproteobacteria</taxon>
        <taxon>Methylococcales</taxon>
        <taxon>Crenotrichaceae</taxon>
        <taxon>Crenothrix</taxon>
    </lineage>
</organism>
<keyword evidence="3 5" id="KW-0560">Oxidoreductase</keyword>
<reference evidence="12" key="1">
    <citation type="submission" date="2017-02" db="EMBL/GenBank/DDBJ databases">
        <authorList>
            <person name="Daims H."/>
        </authorList>
    </citation>
    <scope>NUCLEOTIDE SEQUENCE [LARGE SCALE GENOMIC DNA]</scope>
</reference>
<dbReference type="NCBIfam" id="TIGR00518">
    <property type="entry name" value="alaDH"/>
    <property type="match status" value="1"/>
</dbReference>
<dbReference type="Pfam" id="PF01262">
    <property type="entry name" value="AlaDh_PNT_C"/>
    <property type="match status" value="1"/>
</dbReference>
<keyword evidence="8" id="KW-0547">Nucleotide-binding</keyword>
<keyword evidence="4 5" id="KW-0520">NAD</keyword>
<dbReference type="SUPFAM" id="SSF51735">
    <property type="entry name" value="NAD(P)-binding Rossmann-fold domains"/>
    <property type="match status" value="1"/>
</dbReference>
<dbReference type="GO" id="GO:0042853">
    <property type="term" value="P:L-alanine catabolic process"/>
    <property type="evidence" value="ECO:0007669"/>
    <property type="project" value="InterPro"/>
</dbReference>
<dbReference type="SMART" id="SM01003">
    <property type="entry name" value="AlaDh_PNT_N"/>
    <property type="match status" value="1"/>
</dbReference>
<feature type="binding site" evidence="8">
    <location>
        <begin position="238"/>
        <end position="239"/>
    </location>
    <ligand>
        <name>NAD(+)</name>
        <dbReference type="ChEBI" id="CHEBI:57540"/>
    </ligand>
</feature>
<feature type="binding site" evidence="8">
    <location>
        <position position="219"/>
    </location>
    <ligand>
        <name>NAD(+)</name>
        <dbReference type="ChEBI" id="CHEBI:57540"/>
    </ligand>
</feature>
<feature type="binding site" evidence="8">
    <location>
        <position position="197"/>
    </location>
    <ligand>
        <name>NAD(+)</name>
        <dbReference type="ChEBI" id="CHEBI:57540"/>
    </ligand>
</feature>
<sequence length="377" mass="40369">MLIGVPKEIKDNENRVGMTPGTVRALTQRGHQVLVQKGAGEGSAILDAEYQGAGAHIVTSAEEAWSAQLVVKVKEPVAAEYRYLRQDLLLFTYLHLASDKPLTEALLASGTTSIAYETVQTDDGKLPLLIPMSEVAGRMATQIGAVYLQRSHGGRGVLMGGVPGVAPANVVVLGAGIVGSNAARVAVGMGAQVTVLDVNHDRLKYLDDIYRGQLQTRISNSQAIEENIYQADLVIGAVLIPGGRAPWLITRDMLQQMRRSSVIVDVAVDQGGCVETTKPTTHSQPTYEVDGVVHYCVANMPGAVPRTSTFALTNQTAVYVLRLAEQGLQALQTDSSLRHGLNTYRGMITYAAVADAFGLQHHSNPFCPDNNTLSLRS</sequence>
<evidence type="ECO:0000256" key="5">
    <source>
        <dbReference type="PIRNR" id="PIRNR000183"/>
    </source>
</evidence>
<dbReference type="GO" id="GO:0005886">
    <property type="term" value="C:plasma membrane"/>
    <property type="evidence" value="ECO:0007669"/>
    <property type="project" value="TreeGrafter"/>
</dbReference>
<dbReference type="RefSeq" id="WP_087147138.1">
    <property type="nucleotide sequence ID" value="NZ_FUKJ01000220.1"/>
</dbReference>
<dbReference type="InterPro" id="IPR008143">
    <property type="entry name" value="Ala_DH/PNT_CS2"/>
</dbReference>
<feature type="active site" description="Proton donor/acceptor" evidence="6">
    <location>
        <position position="269"/>
    </location>
</feature>
<evidence type="ECO:0000256" key="1">
    <source>
        <dbReference type="ARBA" id="ARBA00005689"/>
    </source>
</evidence>
<evidence type="ECO:0000259" key="10">
    <source>
        <dbReference type="SMART" id="SM01003"/>
    </source>
</evidence>
<evidence type="ECO:0000313" key="11">
    <source>
        <dbReference type="EMBL" id="SJM92851.1"/>
    </source>
</evidence>
<evidence type="ECO:0000313" key="12">
    <source>
        <dbReference type="Proteomes" id="UP000195442"/>
    </source>
</evidence>
<dbReference type="GO" id="GO:0000166">
    <property type="term" value="F:nucleotide binding"/>
    <property type="evidence" value="ECO:0007669"/>
    <property type="project" value="UniProtKB-KW"/>
</dbReference>
<evidence type="ECO:0000256" key="7">
    <source>
        <dbReference type="PIRSR" id="PIRSR000183-2"/>
    </source>
</evidence>
<dbReference type="GO" id="GO:0000286">
    <property type="term" value="F:alanine dehydrogenase activity"/>
    <property type="evidence" value="ECO:0007669"/>
    <property type="project" value="UniProtKB-UniRule"/>
</dbReference>
<dbReference type="Proteomes" id="UP000195442">
    <property type="component" value="Unassembled WGS sequence"/>
</dbReference>
<dbReference type="EMBL" id="FUKJ01000220">
    <property type="protein sequence ID" value="SJM92851.1"/>
    <property type="molecule type" value="Genomic_DNA"/>
</dbReference>
<evidence type="ECO:0000256" key="8">
    <source>
        <dbReference type="PIRSR" id="PIRSR000183-3"/>
    </source>
</evidence>
<dbReference type="Pfam" id="PF05222">
    <property type="entry name" value="AlaDh_PNT_N"/>
    <property type="match status" value="1"/>
</dbReference>
<dbReference type="InterPro" id="IPR036291">
    <property type="entry name" value="NAD(P)-bd_dom_sf"/>
</dbReference>
<feature type="binding site" evidence="8">
    <location>
        <begin position="297"/>
        <end position="300"/>
    </location>
    <ligand>
        <name>NAD(+)</name>
        <dbReference type="ChEBI" id="CHEBI:57540"/>
    </ligand>
</feature>
<gene>
    <name evidence="11" type="primary">ald</name>
    <name evidence="11" type="ORF">CRENPOLYSF2_2970002</name>
</gene>
<evidence type="ECO:0000259" key="9">
    <source>
        <dbReference type="SMART" id="SM01002"/>
    </source>
</evidence>
<feature type="binding site" evidence="8">
    <location>
        <position position="133"/>
    </location>
    <ligand>
        <name>NAD(+)</name>
        <dbReference type="ChEBI" id="CHEBI:57540"/>
    </ligand>
</feature>
<feature type="domain" description="Alanine dehydrogenase/pyridine nucleotide transhydrogenase NAD(H)-binding" evidence="9">
    <location>
        <begin position="148"/>
        <end position="296"/>
    </location>
</feature>
<dbReference type="AlphaFoldDB" id="A0A1R4H9Z7"/>
<dbReference type="EC" id="1.4.1.1" evidence="2 5"/>
<comment type="catalytic activity">
    <reaction evidence="5">
        <text>L-alanine + NAD(+) + H2O = pyruvate + NH4(+) + NADH + H(+)</text>
        <dbReference type="Rhea" id="RHEA:18405"/>
        <dbReference type="ChEBI" id="CHEBI:15361"/>
        <dbReference type="ChEBI" id="CHEBI:15377"/>
        <dbReference type="ChEBI" id="CHEBI:15378"/>
        <dbReference type="ChEBI" id="CHEBI:28938"/>
        <dbReference type="ChEBI" id="CHEBI:57540"/>
        <dbReference type="ChEBI" id="CHEBI:57945"/>
        <dbReference type="ChEBI" id="CHEBI:57972"/>
        <dbReference type="EC" id="1.4.1.1"/>
    </reaction>
</comment>
<dbReference type="SUPFAM" id="SSF52283">
    <property type="entry name" value="Formate/glycerate dehydrogenase catalytic domain-like"/>
    <property type="match status" value="1"/>
</dbReference>
<dbReference type="InterPro" id="IPR007698">
    <property type="entry name" value="AlaDH/PNT_NAD(H)-bd"/>
</dbReference>
<evidence type="ECO:0000256" key="3">
    <source>
        <dbReference type="ARBA" id="ARBA00023002"/>
    </source>
</evidence>
<dbReference type="OrthoDB" id="9804592at2"/>
<dbReference type="InterPro" id="IPR007886">
    <property type="entry name" value="AlaDH/PNT_N"/>
</dbReference>
<comment type="similarity">
    <text evidence="1 5">Belongs to the AlaDH/PNT family.</text>
</comment>